<evidence type="ECO:0000256" key="1">
    <source>
        <dbReference type="SAM" id="MobiDB-lite"/>
    </source>
</evidence>
<feature type="region of interest" description="Disordered" evidence="1">
    <location>
        <begin position="107"/>
        <end position="137"/>
    </location>
</feature>
<feature type="compositionally biased region" description="Low complexity" evidence="1">
    <location>
        <begin position="111"/>
        <end position="122"/>
    </location>
</feature>
<dbReference type="GeneID" id="106745395"/>
<dbReference type="AlphaFoldDB" id="A0A6P3XDY6"/>
<proteinExistence type="predicted"/>
<dbReference type="Proteomes" id="UP000515204">
    <property type="component" value="Unplaced"/>
</dbReference>
<reference evidence="3" key="1">
    <citation type="submission" date="2025-08" db="UniProtKB">
        <authorList>
            <consortium name="RefSeq"/>
        </authorList>
    </citation>
    <scope>IDENTIFICATION</scope>
</reference>
<dbReference type="RefSeq" id="XP_014476462.1">
    <property type="nucleotide sequence ID" value="XM_014620976.1"/>
</dbReference>
<dbReference type="OrthoDB" id="7490880at2759"/>
<feature type="region of interest" description="Disordered" evidence="1">
    <location>
        <begin position="63"/>
        <end position="90"/>
    </location>
</feature>
<name>A0A6P3XDY6_DINQU</name>
<feature type="compositionally biased region" description="Polar residues" evidence="1">
    <location>
        <begin position="10"/>
        <end position="22"/>
    </location>
</feature>
<evidence type="ECO:0000313" key="2">
    <source>
        <dbReference type="Proteomes" id="UP000515204"/>
    </source>
</evidence>
<accession>A0A6P3XDY6</accession>
<organism evidence="2 3">
    <name type="scientific">Dinoponera quadriceps</name>
    <name type="common">South American ant</name>
    <dbReference type="NCBI Taxonomy" id="609295"/>
    <lineage>
        <taxon>Eukaryota</taxon>
        <taxon>Metazoa</taxon>
        <taxon>Ecdysozoa</taxon>
        <taxon>Arthropoda</taxon>
        <taxon>Hexapoda</taxon>
        <taxon>Insecta</taxon>
        <taxon>Pterygota</taxon>
        <taxon>Neoptera</taxon>
        <taxon>Endopterygota</taxon>
        <taxon>Hymenoptera</taxon>
        <taxon>Apocrita</taxon>
        <taxon>Aculeata</taxon>
        <taxon>Formicoidea</taxon>
        <taxon>Formicidae</taxon>
        <taxon>Ponerinae</taxon>
        <taxon>Ponerini</taxon>
        <taxon>Dinoponera</taxon>
    </lineage>
</organism>
<sequence length="368" mass="42557">MTLPRRSIRHSSNMISDTGIETRNIPRTRSFVRNSKNISADKKLNADKIDESTVLDEAMAADDQDATPAAQTNSQKLSKDQTGNRTIRRTSARLSIAQVSNETHFKDISRRQSSLTRSQSQRNTPLRSLNINNKTNTNNRMIDDFFKTKQPSIGKNQAKSYDQSLVPSEIFKGAEKMRKIQDQVEAMKSHGRAAIKIYPDKTSEKRSNAKVAGIVSKKIVKKKKLSVEPAKKVDKAYLVNGKVYKAPRLPRPKQWVTDRFYKFMWKRMEPKYKLSARIRSEKFVEELNKVVTFISRCAKYDNYKAELEALMKEMARLRIINTPNDFYNFCRDFMPYEFRVKVIPILLPGNRKTIPYDPEKLHTPLLDE</sequence>
<dbReference type="KEGG" id="dqu:106745395"/>
<protein>
    <submittedName>
        <fullName evidence="3">Uncharacterized protein LOC106745395</fullName>
    </submittedName>
</protein>
<feature type="compositionally biased region" description="Polar residues" evidence="1">
    <location>
        <begin position="73"/>
        <end position="85"/>
    </location>
</feature>
<keyword evidence="2" id="KW-1185">Reference proteome</keyword>
<gene>
    <name evidence="3" type="primary">LOC106745395</name>
</gene>
<feature type="region of interest" description="Disordered" evidence="1">
    <location>
        <begin position="1"/>
        <end position="22"/>
    </location>
</feature>
<evidence type="ECO:0000313" key="3">
    <source>
        <dbReference type="RefSeq" id="XP_014476462.1"/>
    </source>
</evidence>